<keyword evidence="4" id="KW-1185">Reference proteome</keyword>
<dbReference type="Pfam" id="PF13649">
    <property type="entry name" value="Methyltransf_25"/>
    <property type="match status" value="1"/>
</dbReference>
<feature type="compositionally biased region" description="Basic and acidic residues" evidence="1">
    <location>
        <begin position="27"/>
        <end position="38"/>
    </location>
</feature>
<evidence type="ECO:0000256" key="1">
    <source>
        <dbReference type="SAM" id="MobiDB-lite"/>
    </source>
</evidence>
<evidence type="ECO:0000259" key="2">
    <source>
        <dbReference type="Pfam" id="PF13649"/>
    </source>
</evidence>
<protein>
    <submittedName>
        <fullName evidence="3">Class I SAM-dependent methyltransferase</fullName>
        <ecNumber evidence="3">2.1.-.-</ecNumber>
    </submittedName>
</protein>
<sequence length="305" mass="32351">MTHPPAPDQGHGHGHGHHHAHPGPAPRHGEHRHDEHHDNGAEAAHAGLLELEARTFTPALEEALERAVTSLGPAAPRHVVDLGSGPGVGTLALARRFPGARVTAVDRSPQMLERVLAAAREEGLSERVRAVRADLDAGPPDLGPLDIAWASSSLHHVADPTALLARLGEAVVPGGLLVVVESDGMPRFLPSDAGAGRPGLEDRCREVAAKAGWNAYPDWSDAMERAGFGPVERWTVTAEGVPGPEAAGYARLVLERVRVALEDQLAPDDLEALERLLSPGDPAYVGSRPDVVPRSVRTVWAARRN</sequence>
<dbReference type="PANTHER" id="PTHR43591:SF24">
    <property type="entry name" value="2-METHOXY-6-POLYPRENYL-1,4-BENZOQUINOL METHYLASE, MITOCHONDRIAL"/>
    <property type="match status" value="1"/>
</dbReference>
<dbReference type="InterPro" id="IPR029063">
    <property type="entry name" value="SAM-dependent_MTases_sf"/>
</dbReference>
<dbReference type="SUPFAM" id="SSF53335">
    <property type="entry name" value="S-adenosyl-L-methionine-dependent methyltransferases"/>
    <property type="match status" value="1"/>
</dbReference>
<keyword evidence="3" id="KW-0489">Methyltransferase</keyword>
<reference evidence="3 4" key="1">
    <citation type="submission" date="2024-06" db="EMBL/GenBank/DDBJ databases">
        <title>The Natural Products Discovery Center: Release of the First 8490 Sequenced Strains for Exploring Actinobacteria Biosynthetic Diversity.</title>
        <authorList>
            <person name="Kalkreuter E."/>
            <person name="Kautsar S.A."/>
            <person name="Yang D."/>
            <person name="Bader C.D."/>
            <person name="Teijaro C.N."/>
            <person name="Fluegel L."/>
            <person name="Davis C.M."/>
            <person name="Simpson J.R."/>
            <person name="Lauterbach L."/>
            <person name="Steele A.D."/>
            <person name="Gui C."/>
            <person name="Meng S."/>
            <person name="Li G."/>
            <person name="Viehrig K."/>
            <person name="Ye F."/>
            <person name="Su P."/>
            <person name="Kiefer A.F."/>
            <person name="Nichols A."/>
            <person name="Cepeda A.J."/>
            <person name="Yan W."/>
            <person name="Fan B."/>
            <person name="Jiang Y."/>
            <person name="Adhikari A."/>
            <person name="Zheng C.-J."/>
            <person name="Schuster L."/>
            <person name="Cowan T.M."/>
            <person name="Smanski M.J."/>
            <person name="Chevrette M.G."/>
            <person name="De Carvalho L.P.S."/>
            <person name="Shen B."/>
        </authorList>
    </citation>
    <scope>NUCLEOTIDE SEQUENCE [LARGE SCALE GENOMIC DNA]</scope>
    <source>
        <strain evidence="3 4">NPDC038104</strain>
    </source>
</reference>
<proteinExistence type="predicted"/>
<dbReference type="PANTHER" id="PTHR43591">
    <property type="entry name" value="METHYLTRANSFERASE"/>
    <property type="match status" value="1"/>
</dbReference>
<name>A0ABV2YGC4_9ACTN</name>
<dbReference type="GO" id="GO:0032259">
    <property type="term" value="P:methylation"/>
    <property type="evidence" value="ECO:0007669"/>
    <property type="project" value="UniProtKB-KW"/>
</dbReference>
<dbReference type="EMBL" id="JBEZUR010000012">
    <property type="protein sequence ID" value="MEU3554761.1"/>
    <property type="molecule type" value="Genomic_DNA"/>
</dbReference>
<dbReference type="Gene3D" id="3.40.50.150">
    <property type="entry name" value="Vaccinia Virus protein VP39"/>
    <property type="match status" value="1"/>
</dbReference>
<dbReference type="RefSeq" id="WP_108953042.1">
    <property type="nucleotide sequence ID" value="NZ_BEVZ01000002.1"/>
</dbReference>
<evidence type="ECO:0000313" key="3">
    <source>
        <dbReference type="EMBL" id="MEU3554761.1"/>
    </source>
</evidence>
<keyword evidence="3" id="KW-0808">Transferase</keyword>
<feature type="domain" description="Methyltransferase" evidence="2">
    <location>
        <begin position="79"/>
        <end position="175"/>
    </location>
</feature>
<dbReference type="InterPro" id="IPR041698">
    <property type="entry name" value="Methyltransf_25"/>
</dbReference>
<comment type="caution">
    <text evidence="3">The sequence shown here is derived from an EMBL/GenBank/DDBJ whole genome shotgun (WGS) entry which is preliminary data.</text>
</comment>
<feature type="compositionally biased region" description="Basic residues" evidence="1">
    <location>
        <begin position="12"/>
        <end position="21"/>
    </location>
</feature>
<dbReference type="Proteomes" id="UP001550850">
    <property type="component" value="Unassembled WGS sequence"/>
</dbReference>
<feature type="region of interest" description="Disordered" evidence="1">
    <location>
        <begin position="1"/>
        <end position="38"/>
    </location>
</feature>
<organism evidence="3 4">
    <name type="scientific">Streptomyces fragilis</name>
    <dbReference type="NCBI Taxonomy" id="67301"/>
    <lineage>
        <taxon>Bacteria</taxon>
        <taxon>Bacillati</taxon>
        <taxon>Actinomycetota</taxon>
        <taxon>Actinomycetes</taxon>
        <taxon>Kitasatosporales</taxon>
        <taxon>Streptomycetaceae</taxon>
        <taxon>Streptomyces</taxon>
    </lineage>
</organism>
<dbReference type="GO" id="GO:0008168">
    <property type="term" value="F:methyltransferase activity"/>
    <property type="evidence" value="ECO:0007669"/>
    <property type="project" value="UniProtKB-KW"/>
</dbReference>
<accession>A0ABV2YGC4</accession>
<evidence type="ECO:0000313" key="4">
    <source>
        <dbReference type="Proteomes" id="UP001550850"/>
    </source>
</evidence>
<dbReference type="CDD" id="cd02440">
    <property type="entry name" value="AdoMet_MTases"/>
    <property type="match status" value="1"/>
</dbReference>
<dbReference type="EC" id="2.1.-.-" evidence="3"/>
<gene>
    <name evidence="3" type="ORF">AB0E65_11160</name>
</gene>